<comment type="caution">
    <text evidence="2">The sequence shown here is derived from an EMBL/GenBank/DDBJ whole genome shotgun (WGS) entry which is preliminary data.</text>
</comment>
<dbReference type="Proteomes" id="UP000722485">
    <property type="component" value="Unassembled WGS sequence"/>
</dbReference>
<keyword evidence="3" id="KW-1185">Reference proteome</keyword>
<reference evidence="2" key="1">
    <citation type="submission" date="2020-03" db="EMBL/GenBank/DDBJ databases">
        <title>Draft Genome Sequence of Cylindrodendrum hubeiense.</title>
        <authorList>
            <person name="Buettner E."/>
            <person name="Kellner H."/>
        </authorList>
    </citation>
    <scope>NUCLEOTIDE SEQUENCE</scope>
    <source>
        <strain evidence="2">IHI 201604</strain>
    </source>
</reference>
<keyword evidence="1" id="KW-1133">Transmembrane helix</keyword>
<name>A0A9P5H413_9HYPO</name>
<gene>
    <name evidence="2" type="ORF">G7Z17_g7243</name>
</gene>
<organism evidence="2 3">
    <name type="scientific">Cylindrodendrum hubeiense</name>
    <dbReference type="NCBI Taxonomy" id="595255"/>
    <lineage>
        <taxon>Eukaryota</taxon>
        <taxon>Fungi</taxon>
        <taxon>Dikarya</taxon>
        <taxon>Ascomycota</taxon>
        <taxon>Pezizomycotina</taxon>
        <taxon>Sordariomycetes</taxon>
        <taxon>Hypocreomycetidae</taxon>
        <taxon>Hypocreales</taxon>
        <taxon>Nectriaceae</taxon>
        <taxon>Cylindrodendrum</taxon>
    </lineage>
</organism>
<sequence length="347" mass="39103">MALGQFEFTLLASVLVAYIIFTPEPLVLLRNLAAWATLTWMAWYGHQHWETSAWTRRLVSGFYNDRAISTIVELYWDEALGVLYDLRAKSIGGFPLKWLANIFGWLRPDGRTSGTKTESDRAVPRHKKYYAILITTPPVHFYGPFRRHFALCLVPTGVWESKTKTLAEKFDGQLFWDYYGDIPGSSRAAAWPRSRISTLNGIQELGIIRSDGDAVSACTSQNWKYLNIWWNDADFAIILACLVDESAVPICRVLMRRRDELRETEITMPRQASCRAATFMTLAAAGGLMVMTAGLAAPVAAPLFAAAGATHFAKDVLTAGENDRRDQRLASSNELQDRFPHLRQLFM</sequence>
<dbReference type="AlphaFoldDB" id="A0A9P5H413"/>
<dbReference type="EMBL" id="JAANBB010000157">
    <property type="protein sequence ID" value="KAF7548147.1"/>
    <property type="molecule type" value="Genomic_DNA"/>
</dbReference>
<keyword evidence="1" id="KW-0472">Membrane</keyword>
<keyword evidence="1" id="KW-0812">Transmembrane</keyword>
<evidence type="ECO:0000313" key="3">
    <source>
        <dbReference type="Proteomes" id="UP000722485"/>
    </source>
</evidence>
<dbReference type="OrthoDB" id="4583723at2759"/>
<protein>
    <submittedName>
        <fullName evidence="2">Uncharacterized protein</fullName>
    </submittedName>
</protein>
<accession>A0A9P5H413</accession>
<evidence type="ECO:0000313" key="2">
    <source>
        <dbReference type="EMBL" id="KAF7548147.1"/>
    </source>
</evidence>
<proteinExistence type="predicted"/>
<evidence type="ECO:0000256" key="1">
    <source>
        <dbReference type="SAM" id="Phobius"/>
    </source>
</evidence>
<feature type="transmembrane region" description="Helical" evidence="1">
    <location>
        <begin position="276"/>
        <end position="297"/>
    </location>
</feature>